<feature type="domain" description="DUF1990" evidence="1">
    <location>
        <begin position="69"/>
        <end position="148"/>
    </location>
</feature>
<keyword evidence="2" id="KW-0614">Plasmid</keyword>
<geneLocation type="plasmid" evidence="2 3">
    <name>pDEIPR01</name>
</geneLocation>
<name>F0RPF2_DEIPM</name>
<dbReference type="AlphaFoldDB" id="F0RPF2"/>
<sequence>MCQATHSRHMSEQSKQKASDGFGPLIERRYWTEFRNSEKSAREIMAYIQRNIEEFSPKTLASFEKEEGSDYTLRPGDEFHITILGPWNGDVRVLEVGDTSFRMETLEGHPEAGEITFFIEPVELFENALHFEIRSLARSRDGLVAVTYDKLGVGKKAQEMTWVEFCERVCQFAGGEAIGDVQVRTRYEEDLDRQTQAEAE</sequence>
<evidence type="ECO:0000259" key="1">
    <source>
        <dbReference type="Pfam" id="PF09348"/>
    </source>
</evidence>
<proteinExistence type="predicted"/>
<dbReference type="EMBL" id="CP002537">
    <property type="protein sequence ID" value="ADY27258.1"/>
    <property type="molecule type" value="Genomic_DNA"/>
</dbReference>
<dbReference type="KEGG" id="dpt:Deipr_2128"/>
<dbReference type="Pfam" id="PF09348">
    <property type="entry name" value="DUF1990"/>
    <property type="match status" value="1"/>
</dbReference>
<organism evidence="2 3">
    <name type="scientific">Deinococcus proteolyticus (strain ATCC 35074 / DSM 20540 / JCM 6276 / NBRC 101906 / NCIMB 13154 / VKM Ac-1939 / CCM 2703 / MRP)</name>
    <dbReference type="NCBI Taxonomy" id="693977"/>
    <lineage>
        <taxon>Bacteria</taxon>
        <taxon>Thermotogati</taxon>
        <taxon>Deinococcota</taxon>
        <taxon>Deinococci</taxon>
        <taxon>Deinococcales</taxon>
        <taxon>Deinococcaceae</taxon>
        <taxon>Deinococcus</taxon>
    </lineage>
</organism>
<protein>
    <recommendedName>
        <fullName evidence="1">DUF1990 domain-containing protein</fullName>
    </recommendedName>
</protein>
<gene>
    <name evidence="2" type="ordered locus">Deipr_2128</name>
</gene>
<dbReference type="HOGENOM" id="CLU_091706_0_0_0"/>
<dbReference type="Proteomes" id="UP000007718">
    <property type="component" value="Plasmid pDEIPR01"/>
</dbReference>
<reference evidence="2 3" key="1">
    <citation type="submission" date="2011-02" db="EMBL/GenBank/DDBJ databases">
        <title>The complete sequence of plasmid1 of Deinococcus proteolyticus DSM 20540.</title>
        <authorList>
            <consortium name="US DOE Joint Genome Institute (JGI-PGF)"/>
            <person name="Lucas S."/>
            <person name="Copeland A."/>
            <person name="Lapidus A."/>
            <person name="Bruce D."/>
            <person name="Goodwin L."/>
            <person name="Pitluck S."/>
            <person name="Kyrpides N."/>
            <person name="Mavromatis K."/>
            <person name="Pagani I."/>
            <person name="Ivanova N."/>
            <person name="Ovchinnikova G."/>
            <person name="Zeytun A."/>
            <person name="Detter J.C."/>
            <person name="Han C."/>
            <person name="Land M."/>
            <person name="Hauser L."/>
            <person name="Markowitz V."/>
            <person name="Cheng J.-F."/>
            <person name="Hugenholtz P."/>
            <person name="Woyke T."/>
            <person name="Wu D."/>
            <person name="Pukall R."/>
            <person name="Steenblock K."/>
            <person name="Brambilla E."/>
            <person name="Klenk H.-P."/>
            <person name="Eisen J.A."/>
        </authorList>
    </citation>
    <scope>NUCLEOTIDE SEQUENCE [LARGE SCALE GENOMIC DNA]</scope>
    <source>
        <strain evidence="3">ATCC 35074 / DSM 20540 / JCM 6276 / NBRC 101906 / NCIMB 13154 / VKM Ac-1939 / CCM 2703 / MRP</strain>
        <plasmid evidence="3">Plasmid pDEIPR01</plasmid>
    </source>
</reference>
<evidence type="ECO:0000313" key="3">
    <source>
        <dbReference type="Proteomes" id="UP000007718"/>
    </source>
</evidence>
<evidence type="ECO:0000313" key="2">
    <source>
        <dbReference type="EMBL" id="ADY27258.1"/>
    </source>
</evidence>
<accession>F0RPF2</accession>
<keyword evidence="3" id="KW-1185">Reference proteome</keyword>
<dbReference type="InterPro" id="IPR018960">
    <property type="entry name" value="DUF1990"/>
</dbReference>